<dbReference type="Gene3D" id="3.10.350.10">
    <property type="entry name" value="LysM domain"/>
    <property type="match status" value="1"/>
</dbReference>
<dbReference type="CDD" id="cd00118">
    <property type="entry name" value="LysM"/>
    <property type="match status" value="1"/>
</dbReference>
<dbReference type="PANTHER" id="PTHR37423:SF2">
    <property type="entry name" value="MEMBRANE-BOUND LYTIC MUREIN TRANSGLYCOSYLASE C"/>
    <property type="match status" value="1"/>
</dbReference>
<dbReference type="OrthoDB" id="9815002at2"/>
<dbReference type="PROSITE" id="PS51782">
    <property type="entry name" value="LYSM"/>
    <property type="match status" value="1"/>
</dbReference>
<dbReference type="CDD" id="cd16894">
    <property type="entry name" value="MltD-like"/>
    <property type="match status" value="1"/>
</dbReference>
<keyword evidence="3" id="KW-0378">Hydrolase</keyword>
<comment type="similarity">
    <text evidence="1">Belongs to the transglycosylase Slt family.</text>
</comment>
<dbReference type="GO" id="GO:0016798">
    <property type="term" value="F:hydrolase activity, acting on glycosyl bonds"/>
    <property type="evidence" value="ECO:0007669"/>
    <property type="project" value="UniProtKB-KW"/>
</dbReference>
<name>A0A0A7S5S6_FRIPE</name>
<evidence type="ECO:0000256" key="1">
    <source>
        <dbReference type="ARBA" id="ARBA00007734"/>
    </source>
</evidence>
<dbReference type="SMART" id="SM00257">
    <property type="entry name" value="LysM"/>
    <property type="match status" value="1"/>
</dbReference>
<dbReference type="Pfam" id="PF01476">
    <property type="entry name" value="LysM"/>
    <property type="match status" value="1"/>
</dbReference>
<dbReference type="Gene3D" id="1.10.530.10">
    <property type="match status" value="1"/>
</dbReference>
<dbReference type="InterPro" id="IPR008258">
    <property type="entry name" value="Transglycosylase_SLT_dom_1"/>
</dbReference>
<evidence type="ECO:0000313" key="4">
    <source>
        <dbReference type="Proteomes" id="UP000030901"/>
    </source>
</evidence>
<dbReference type="InterPro" id="IPR023346">
    <property type="entry name" value="Lysozyme-like_dom_sf"/>
</dbReference>
<dbReference type="SUPFAM" id="SSF53955">
    <property type="entry name" value="Lysozyme-like"/>
    <property type="match status" value="1"/>
</dbReference>
<dbReference type="EMBL" id="CP009056">
    <property type="protein sequence ID" value="AJA44626.1"/>
    <property type="molecule type" value="Genomic_DNA"/>
</dbReference>
<feature type="domain" description="LysM" evidence="2">
    <location>
        <begin position="365"/>
        <end position="409"/>
    </location>
</feature>
<dbReference type="EC" id="3.2.1.-" evidence="3"/>
<gene>
    <name evidence="3" type="ORF">FPB0191_00799</name>
</gene>
<reference evidence="3 4" key="1">
    <citation type="journal article" date="2014" name="Appl. Environ. Microbiol.">
        <title>Gut symbionts from distinct hosts exhibit genotoxic activity via divergent colibactin biosynthetic pathways.</title>
        <authorList>
            <person name="Engel P."/>
            <person name="Vizcaino M.I."/>
            <person name="Crawford J.M."/>
        </authorList>
    </citation>
    <scope>NUCLEOTIDE SEQUENCE [LARGE SCALE GENOMIC DNA]</scope>
    <source>
        <strain evidence="3 4">PEB0191</strain>
    </source>
</reference>
<dbReference type="AlphaFoldDB" id="A0A0A7S5S6"/>
<proteinExistence type="inferred from homology"/>
<dbReference type="KEGG" id="fpp:FPB0191_00799"/>
<protein>
    <submittedName>
        <fullName evidence="3">Soluble lytic murein transglycosylase</fullName>
        <ecNumber evidence="3">3.2.1.-</ecNumber>
    </submittedName>
</protein>
<dbReference type="SUPFAM" id="SSF54106">
    <property type="entry name" value="LysM domain"/>
    <property type="match status" value="1"/>
</dbReference>
<dbReference type="HOGENOM" id="CLU_009520_1_4_6"/>
<dbReference type="STRING" id="1267021.FPB0191_00799"/>
<evidence type="ECO:0000259" key="2">
    <source>
        <dbReference type="PROSITE" id="PS51782"/>
    </source>
</evidence>
<dbReference type="RefSeq" id="WP_052236743.1">
    <property type="nucleotide sequence ID" value="NZ_CALYQC010000074.1"/>
</dbReference>
<evidence type="ECO:0000313" key="3">
    <source>
        <dbReference type="EMBL" id="AJA44626.1"/>
    </source>
</evidence>
<dbReference type="PANTHER" id="PTHR37423">
    <property type="entry name" value="SOLUBLE LYTIC MUREIN TRANSGLYCOSYLASE-RELATED"/>
    <property type="match status" value="1"/>
</dbReference>
<dbReference type="Pfam" id="PF01464">
    <property type="entry name" value="SLT"/>
    <property type="match status" value="1"/>
</dbReference>
<accession>A0A0A7S5S6</accession>
<keyword evidence="4" id="KW-1185">Reference proteome</keyword>
<sequence>MKKIVATALLLLPLVGCQSVQTKQKPVITHKKDTIELSTTSSLIIQNPWYYVQNQLNINIPENKRIQQEKQKILKNRKSFESNLLRSEPYIYYIVKQLKERNMPVELALIPLIESSYNQRATSYAKAAGLWQIVPITAKEYGLEQNSYYDPRRDFIQSTDTAINLLQYLNQRFDGDWLLTLAAYNAGENRVKKAIKWNQSKGLPTNFWALNLSKQTMQYVPKFIALIDIIKHSDTYELSLPTCEYENSLVRVDLNKQVSLEKIAQYSGISMDELLEYNAAYLKKVIKGNSYHLFIPSVYANALMIELKKSNAIQPKITDLMHLNTETGPIASSFDATAFTNNKYFKINDIDIHFYEKEHQRYSQIIYLVKRGDNLYKIAKNYNVKVSELIKWNKITKINQLKPGDKLTINIDNSKL</sequence>
<keyword evidence="3" id="KW-0326">Glycosidase</keyword>
<organism evidence="3 4">
    <name type="scientific">Frischella perrara</name>
    <dbReference type="NCBI Taxonomy" id="1267021"/>
    <lineage>
        <taxon>Bacteria</taxon>
        <taxon>Pseudomonadati</taxon>
        <taxon>Pseudomonadota</taxon>
        <taxon>Gammaproteobacteria</taxon>
        <taxon>Orbales</taxon>
        <taxon>Orbaceae</taxon>
        <taxon>Frischella</taxon>
    </lineage>
</organism>
<dbReference type="Proteomes" id="UP000030901">
    <property type="component" value="Chromosome"/>
</dbReference>
<dbReference type="InterPro" id="IPR018392">
    <property type="entry name" value="LysM"/>
</dbReference>
<dbReference type="InterPro" id="IPR036779">
    <property type="entry name" value="LysM_dom_sf"/>
</dbReference>